<evidence type="ECO:0000313" key="6">
    <source>
        <dbReference type="Proteomes" id="UP001345013"/>
    </source>
</evidence>
<dbReference type="PANTHER" id="PTHR31323:SF14">
    <property type="entry name" value="MECHANOSENSITIVE ION CHANNEL PROTEIN MSY2"/>
    <property type="match status" value="1"/>
</dbReference>
<dbReference type="InterPro" id="IPR018247">
    <property type="entry name" value="EF_Hand_1_Ca_BS"/>
</dbReference>
<dbReference type="Pfam" id="PF25886">
    <property type="entry name" value="Msy1"/>
    <property type="match status" value="1"/>
</dbReference>
<dbReference type="SUPFAM" id="SSF47473">
    <property type="entry name" value="EF-hand"/>
    <property type="match status" value="1"/>
</dbReference>
<dbReference type="PANTHER" id="PTHR31323">
    <property type="entry name" value="MECHANOSENSITIVE ION CHANNEL PROTEIN MSY2"/>
    <property type="match status" value="1"/>
</dbReference>
<name>A0ABR0JZF2_9EURO</name>
<dbReference type="PROSITE" id="PS00018">
    <property type="entry name" value="EF_HAND_1"/>
    <property type="match status" value="1"/>
</dbReference>
<organism evidence="5 6">
    <name type="scientific">Lithohypha guttulata</name>
    <dbReference type="NCBI Taxonomy" id="1690604"/>
    <lineage>
        <taxon>Eukaryota</taxon>
        <taxon>Fungi</taxon>
        <taxon>Dikarya</taxon>
        <taxon>Ascomycota</taxon>
        <taxon>Pezizomycotina</taxon>
        <taxon>Eurotiomycetes</taxon>
        <taxon>Chaetothyriomycetidae</taxon>
        <taxon>Chaetothyriales</taxon>
        <taxon>Trichomeriaceae</taxon>
        <taxon>Lithohypha</taxon>
    </lineage>
</organism>
<keyword evidence="6" id="KW-1185">Reference proteome</keyword>
<feature type="transmembrane region" description="Helical" evidence="3">
    <location>
        <begin position="483"/>
        <end position="507"/>
    </location>
</feature>
<dbReference type="PROSITE" id="PS50222">
    <property type="entry name" value="EF_HAND_2"/>
    <property type="match status" value="1"/>
</dbReference>
<evidence type="ECO:0000313" key="5">
    <source>
        <dbReference type="EMBL" id="KAK5079781.1"/>
    </source>
</evidence>
<feature type="compositionally biased region" description="Polar residues" evidence="2">
    <location>
        <begin position="920"/>
        <end position="932"/>
    </location>
</feature>
<protein>
    <recommendedName>
        <fullName evidence="4">EF-hand domain-containing protein</fullName>
    </recommendedName>
</protein>
<evidence type="ECO:0000256" key="2">
    <source>
        <dbReference type="SAM" id="MobiDB-lite"/>
    </source>
</evidence>
<dbReference type="InterPro" id="IPR002048">
    <property type="entry name" value="EF_hand_dom"/>
</dbReference>
<evidence type="ECO:0000256" key="3">
    <source>
        <dbReference type="SAM" id="Phobius"/>
    </source>
</evidence>
<feature type="domain" description="EF-hand" evidence="4">
    <location>
        <begin position="434"/>
        <end position="469"/>
    </location>
</feature>
<dbReference type="Proteomes" id="UP001345013">
    <property type="component" value="Unassembled WGS sequence"/>
</dbReference>
<proteinExistence type="predicted"/>
<reference evidence="5 6" key="1">
    <citation type="submission" date="2023-08" db="EMBL/GenBank/DDBJ databases">
        <title>Black Yeasts Isolated from many extreme environments.</title>
        <authorList>
            <person name="Coleine C."/>
            <person name="Stajich J.E."/>
            <person name="Selbmann L."/>
        </authorList>
    </citation>
    <scope>NUCLEOTIDE SEQUENCE [LARGE SCALE GENOMIC DNA]</scope>
    <source>
        <strain evidence="5 6">CCFEE 5885</strain>
    </source>
</reference>
<feature type="transmembrane region" description="Helical" evidence="3">
    <location>
        <begin position="183"/>
        <end position="205"/>
    </location>
</feature>
<dbReference type="EMBL" id="JAVRRG010000172">
    <property type="protein sequence ID" value="KAK5079781.1"/>
    <property type="molecule type" value="Genomic_DNA"/>
</dbReference>
<dbReference type="InterPro" id="IPR011992">
    <property type="entry name" value="EF-hand-dom_pair"/>
</dbReference>
<keyword evidence="1" id="KW-0106">Calcium</keyword>
<dbReference type="InterPro" id="IPR010920">
    <property type="entry name" value="LSM_dom_sf"/>
</dbReference>
<feature type="region of interest" description="Disordered" evidence="2">
    <location>
        <begin position="864"/>
        <end position="932"/>
    </location>
</feature>
<dbReference type="SUPFAM" id="SSF50182">
    <property type="entry name" value="Sm-like ribonucleoproteins"/>
    <property type="match status" value="1"/>
</dbReference>
<feature type="compositionally biased region" description="Polar residues" evidence="2">
    <location>
        <begin position="821"/>
        <end position="830"/>
    </location>
</feature>
<evidence type="ECO:0000256" key="1">
    <source>
        <dbReference type="ARBA" id="ARBA00022837"/>
    </source>
</evidence>
<feature type="region of interest" description="Disordered" evidence="2">
    <location>
        <begin position="1"/>
        <end position="113"/>
    </location>
</feature>
<feature type="region of interest" description="Disordered" evidence="2">
    <location>
        <begin position="816"/>
        <end position="843"/>
    </location>
</feature>
<gene>
    <name evidence="5" type="ORF">LTR24_008950</name>
</gene>
<dbReference type="InterPro" id="IPR006685">
    <property type="entry name" value="MscS_channel_2nd"/>
</dbReference>
<keyword evidence="3" id="KW-0472">Membrane</keyword>
<feature type="compositionally biased region" description="Polar residues" evidence="2">
    <location>
        <begin position="873"/>
        <end position="893"/>
    </location>
</feature>
<feature type="transmembrane region" description="Helical" evidence="3">
    <location>
        <begin position="260"/>
        <end position="285"/>
    </location>
</feature>
<feature type="compositionally biased region" description="Basic residues" evidence="2">
    <location>
        <begin position="88"/>
        <end position="103"/>
    </location>
</feature>
<dbReference type="InterPro" id="IPR058650">
    <property type="entry name" value="Msy1/2-like"/>
</dbReference>
<evidence type="ECO:0000259" key="4">
    <source>
        <dbReference type="PROSITE" id="PS50222"/>
    </source>
</evidence>
<comment type="caution">
    <text evidence="5">The sequence shown here is derived from an EMBL/GenBank/DDBJ whole genome shotgun (WGS) entry which is preliminary data.</text>
</comment>
<keyword evidence="3" id="KW-0812">Transmembrane</keyword>
<sequence>MSLRSPRSPKRFSKEGFQRLNPTNSDEMSPPPPPPPSGNPNDVTIDIPLTKVPTSRSTGARKAKPDASDIDSSNEKTDPALDGPATVHHSRPHFRRAGGRRRKLDAQGKGTTAPEDGSLTVMGRIYNKIYHFSLITRYLLYVAPVALLIAIPIIVGGTIGPVARIGGTRITFFFTWIEVVWCSIWVAKLVTHFLPFVFQFIVGVVSSGTRKYALILAALEIPLSLVGWAVTSLVTFRPLMTRTPGRGPANYTWIDIMEKILAACVFCTLVLLVEKVFIQLISISYHRKQFDSKIKDSKRNIYLIGRLYEASKAMFPTYCPEFAEEDYIISDVLGITNLALATPGHKRSGSATPMRILQNVQRVGEEITTAFGNMASEITGKQVFNPTASHSIVVQALEKRPSSEALARRLWLSFVLEGKDALFLEDMIEVFGVDNEIEAEEIFSALDVDGNGDISLDEMILRISEFGRERSALANSMRDVDQAIYVLDNLLLTVVFVMCIFIFVAMLNRNFTTTLATTAQELLGSCIFLFVKHPYDVGDRVDISNEQLVVERISLLYTMFRKVKDHKRTQVPNIVLNSLWVDNISRSKAMREQINLFISFDTTFEDIELLRKEMQDFVKDNARDYQPEVDIEVLDLAEMNKMQLKIEIRHKSNWSIETVRAARRSKFMCALVQAMRKVPIYGPGAGGPVAGDKANPTYSVAISDAEAQENKEDFDNKKEGKRMVPTAKPEVATATTSSTDFLGGSSFEAREQAQVQALNRRRVVVDPTNQGRDDLNPSAMDRQRSNDLEEVKNIMRRQTTVGRRKNNQQAVIEEEAPAYQAETQPSTLSAAQPPRIPSYYEDNAYAGPSAGGAPAIHVMPGSQSSVPYPAPLPTQQVGRFRSESNAQTPTTYESVPGNAFSQQQQSRSPPRQAVPGISQMKGSLQQGLSGQR</sequence>
<feature type="transmembrane region" description="Helical" evidence="3">
    <location>
        <begin position="212"/>
        <end position="240"/>
    </location>
</feature>
<feature type="compositionally biased region" description="Pro residues" evidence="2">
    <location>
        <begin position="29"/>
        <end position="38"/>
    </location>
</feature>
<accession>A0ABR0JZF2</accession>
<feature type="compositionally biased region" description="Low complexity" evidence="2">
    <location>
        <begin position="901"/>
        <end position="911"/>
    </location>
</feature>
<feature type="transmembrane region" description="Helical" evidence="3">
    <location>
        <begin position="138"/>
        <end position="163"/>
    </location>
</feature>
<feature type="compositionally biased region" description="Basic and acidic residues" evidence="2">
    <location>
        <begin position="63"/>
        <end position="79"/>
    </location>
</feature>
<dbReference type="Pfam" id="PF00924">
    <property type="entry name" value="MS_channel_2nd"/>
    <property type="match status" value="1"/>
</dbReference>
<keyword evidence="3" id="KW-1133">Transmembrane helix</keyword>
<feature type="region of interest" description="Disordered" evidence="2">
    <location>
        <begin position="707"/>
        <end position="744"/>
    </location>
</feature>
<feature type="compositionally biased region" description="Basic and acidic residues" evidence="2">
    <location>
        <begin position="708"/>
        <end position="722"/>
    </location>
</feature>